<dbReference type="Proteomes" id="UP000831327">
    <property type="component" value="Chromosome"/>
</dbReference>
<dbReference type="PIRSF" id="PIRSF017082">
    <property type="entry name" value="YflP"/>
    <property type="match status" value="1"/>
</dbReference>
<sequence>MARETPQVTTRRILVGGALALPALAARAQDRPIQIYVGFAPGGNIDLAARMAAPFLERHLGGGTQIIVVNKPGAGGMLMLNDVAAAAPDGRHVALVSFPALVTALYDNTPRYRVDSFAYVGLLTDEPYTVFVGTDTPYRSLRDLVEAARAQPEAINIAGAGVGSAPHLALMAIERAAGVRFTWVPTQGAGQAMQLVQGGHVAGSISTVSLTVRAHIQGTLRVVAIMERDRWDKAPDLPTGVEQGVDVLVGSARGFALPVATPAPILARWEEAVRRTANDPEFRALAERDFLIVRHMDRPTMTRFVEDQARAYGDIWRSSPWRR</sequence>
<gene>
    <name evidence="2" type="ORF">Rmf_07490</name>
</gene>
<dbReference type="EMBL" id="AP025637">
    <property type="protein sequence ID" value="BDG70820.1"/>
    <property type="molecule type" value="Genomic_DNA"/>
</dbReference>
<accession>A0ABN6P0A7</accession>
<evidence type="ECO:0008006" key="4">
    <source>
        <dbReference type="Google" id="ProtNLM"/>
    </source>
</evidence>
<dbReference type="PANTHER" id="PTHR42928:SF5">
    <property type="entry name" value="BLR1237 PROTEIN"/>
    <property type="match status" value="1"/>
</dbReference>
<dbReference type="Gene3D" id="3.40.190.10">
    <property type="entry name" value="Periplasmic binding protein-like II"/>
    <property type="match status" value="1"/>
</dbReference>
<reference evidence="2 3" key="1">
    <citation type="journal article" date="2016" name="Microbes Environ.">
        <title>Phylogenetically diverse aerobic anoxygenic phototrophic bacteria isolated from epilithic biofilms in Tama river, Japan.</title>
        <authorList>
            <person name="Hirose S."/>
            <person name="Matsuura K."/>
            <person name="Haruta S."/>
        </authorList>
    </citation>
    <scope>NUCLEOTIDE SEQUENCE [LARGE SCALE GENOMIC DNA]</scope>
    <source>
        <strain evidence="2 3">S08</strain>
    </source>
</reference>
<protein>
    <recommendedName>
        <fullName evidence="4">Tripartite tricarboxylate transporter substrate binding protein</fullName>
    </recommendedName>
</protein>
<name>A0ABN6P0A7_9PROT</name>
<comment type="similarity">
    <text evidence="1">Belongs to the UPF0065 (bug) family.</text>
</comment>
<evidence type="ECO:0000313" key="2">
    <source>
        <dbReference type="EMBL" id="BDG70820.1"/>
    </source>
</evidence>
<proteinExistence type="inferred from homology"/>
<dbReference type="Gene3D" id="3.40.190.150">
    <property type="entry name" value="Bordetella uptake gene, domain 1"/>
    <property type="match status" value="1"/>
</dbReference>
<dbReference type="PANTHER" id="PTHR42928">
    <property type="entry name" value="TRICARBOXYLATE-BINDING PROTEIN"/>
    <property type="match status" value="1"/>
</dbReference>
<dbReference type="Pfam" id="PF03401">
    <property type="entry name" value="TctC"/>
    <property type="match status" value="1"/>
</dbReference>
<dbReference type="SUPFAM" id="SSF53850">
    <property type="entry name" value="Periplasmic binding protein-like II"/>
    <property type="match status" value="1"/>
</dbReference>
<organism evidence="2 3">
    <name type="scientific">Roseomonas fluvialis</name>
    <dbReference type="NCBI Taxonomy" id="1750527"/>
    <lineage>
        <taxon>Bacteria</taxon>
        <taxon>Pseudomonadati</taxon>
        <taxon>Pseudomonadota</taxon>
        <taxon>Alphaproteobacteria</taxon>
        <taxon>Acetobacterales</taxon>
        <taxon>Roseomonadaceae</taxon>
        <taxon>Roseomonas</taxon>
    </lineage>
</organism>
<evidence type="ECO:0000313" key="3">
    <source>
        <dbReference type="Proteomes" id="UP000831327"/>
    </source>
</evidence>
<keyword evidence="3" id="KW-1185">Reference proteome</keyword>
<dbReference type="InterPro" id="IPR005064">
    <property type="entry name" value="BUG"/>
</dbReference>
<dbReference type="CDD" id="cd07012">
    <property type="entry name" value="PBP2_Bug_TTT"/>
    <property type="match status" value="1"/>
</dbReference>
<evidence type="ECO:0000256" key="1">
    <source>
        <dbReference type="ARBA" id="ARBA00006987"/>
    </source>
</evidence>
<dbReference type="InterPro" id="IPR042100">
    <property type="entry name" value="Bug_dom1"/>
</dbReference>